<sequence>MTNWDIGPSCQPYRRVLDEGFDVALEMAVAAYDAMDLLRKPQPAKRQRKQHLEWSIKARSLKAVLGLTVQENGSNPPEDFIFAQTTPAVFSRIKTRLTQSPNPVRNPQLERLGYTKPYIVCGENTEGEEATFKWVGADDPVPNEGGVLLKDYKETKRQIEKGFPGAWFHHGRIVYVHTVKQKGFICGPGVSALIDYRYDWIAFCERAFRPEVMSRTSPKTYKEIDGKTKKQKDRILDKIIDGTPLKSIAGHLSVTVLHELSHWYGLPKPNPDGRLVPVKYSKHTSARIISVFQIESGTKQMLTRQDIIDVQAVNDKGEYLYKTIDPTKATALVPLDRRLTIGEMRDRKLAIVAAYGQRHVWNLAKSFHDDENSKPVVNADSLAYFALMV</sequence>
<accession>A0A8H5IWV1</accession>
<reference evidence="1 2" key="1">
    <citation type="submission" date="2020-05" db="EMBL/GenBank/DDBJ databases">
        <title>Identification and distribution of gene clusters putatively required for synthesis of sphingolipid metabolism inhibitors in phylogenetically diverse species of the filamentous fungus Fusarium.</title>
        <authorList>
            <person name="Kim H.-S."/>
            <person name="Busman M."/>
            <person name="Brown D.W."/>
            <person name="Divon H."/>
            <person name="Uhlig S."/>
            <person name="Proctor R.H."/>
        </authorList>
    </citation>
    <scope>NUCLEOTIDE SEQUENCE [LARGE SCALE GENOMIC DNA]</scope>
    <source>
        <strain evidence="1 2">NRRL 13617</strain>
    </source>
</reference>
<gene>
    <name evidence="1" type="ORF">FPHYL_10936</name>
</gene>
<protein>
    <submittedName>
        <fullName evidence="1">Uncharacterized protein</fullName>
    </submittedName>
</protein>
<name>A0A8H5IWV1_9HYPO</name>
<dbReference type="AlphaFoldDB" id="A0A8H5IWV1"/>
<comment type="caution">
    <text evidence="1">The sequence shown here is derived from an EMBL/GenBank/DDBJ whole genome shotgun (WGS) entry which is preliminary data.</text>
</comment>
<proteinExistence type="predicted"/>
<evidence type="ECO:0000313" key="2">
    <source>
        <dbReference type="Proteomes" id="UP000582016"/>
    </source>
</evidence>
<dbReference type="EMBL" id="JAAOAQ010000494">
    <property type="protein sequence ID" value="KAF5544800.1"/>
    <property type="molecule type" value="Genomic_DNA"/>
</dbReference>
<evidence type="ECO:0000313" key="1">
    <source>
        <dbReference type="EMBL" id="KAF5544800.1"/>
    </source>
</evidence>
<keyword evidence="2" id="KW-1185">Reference proteome</keyword>
<organism evidence="1 2">
    <name type="scientific">Fusarium phyllophilum</name>
    <dbReference type="NCBI Taxonomy" id="47803"/>
    <lineage>
        <taxon>Eukaryota</taxon>
        <taxon>Fungi</taxon>
        <taxon>Dikarya</taxon>
        <taxon>Ascomycota</taxon>
        <taxon>Pezizomycotina</taxon>
        <taxon>Sordariomycetes</taxon>
        <taxon>Hypocreomycetidae</taxon>
        <taxon>Hypocreales</taxon>
        <taxon>Nectriaceae</taxon>
        <taxon>Fusarium</taxon>
        <taxon>Fusarium fujikuroi species complex</taxon>
    </lineage>
</organism>
<dbReference type="OrthoDB" id="515692at2759"/>
<dbReference type="Proteomes" id="UP000582016">
    <property type="component" value="Unassembled WGS sequence"/>
</dbReference>